<sequence length="131" mass="14116">LAEISPPAFRATFPGVAYQLGNMVSSASAQIEATGGRNLKVTVIKNGVPTQVDDYATVQGILIGVVVAFVMLMTIIGPERRGSHFEMHKAAFEEGGGRDDAVVEEHERERGDEEEASVDDEKASVRQKETV</sequence>
<gene>
    <name evidence="1" type="ORF">K488DRAFT_92599</name>
</gene>
<comment type="caution">
    <text evidence="1">The sequence shown here is derived from an EMBL/GenBank/DDBJ whole genome shotgun (WGS) entry which is preliminary data.</text>
</comment>
<dbReference type="EMBL" id="MU274583">
    <property type="protein sequence ID" value="KAI0026426.1"/>
    <property type="molecule type" value="Genomic_DNA"/>
</dbReference>
<evidence type="ECO:0000313" key="1">
    <source>
        <dbReference type="EMBL" id="KAI0026426.1"/>
    </source>
</evidence>
<reference evidence="1" key="1">
    <citation type="submission" date="2021-02" db="EMBL/GenBank/DDBJ databases">
        <authorList>
            <consortium name="DOE Joint Genome Institute"/>
            <person name="Ahrendt S."/>
            <person name="Looney B.P."/>
            <person name="Miyauchi S."/>
            <person name="Morin E."/>
            <person name="Drula E."/>
            <person name="Courty P.E."/>
            <person name="Chicoki N."/>
            <person name="Fauchery L."/>
            <person name="Kohler A."/>
            <person name="Kuo A."/>
            <person name="Labutti K."/>
            <person name="Pangilinan J."/>
            <person name="Lipzen A."/>
            <person name="Riley R."/>
            <person name="Andreopoulos W."/>
            <person name="He G."/>
            <person name="Johnson J."/>
            <person name="Barry K.W."/>
            <person name="Grigoriev I.V."/>
            <person name="Nagy L."/>
            <person name="Hibbett D."/>
            <person name="Henrissat B."/>
            <person name="Matheny P.B."/>
            <person name="Labbe J."/>
            <person name="Martin F."/>
        </authorList>
    </citation>
    <scope>NUCLEOTIDE SEQUENCE</scope>
    <source>
        <strain evidence="1">EC-137</strain>
    </source>
</reference>
<organism evidence="1 2">
    <name type="scientific">Vararia minispora EC-137</name>
    <dbReference type="NCBI Taxonomy" id="1314806"/>
    <lineage>
        <taxon>Eukaryota</taxon>
        <taxon>Fungi</taxon>
        <taxon>Dikarya</taxon>
        <taxon>Basidiomycota</taxon>
        <taxon>Agaricomycotina</taxon>
        <taxon>Agaricomycetes</taxon>
        <taxon>Russulales</taxon>
        <taxon>Lachnocladiaceae</taxon>
        <taxon>Vararia</taxon>
    </lineage>
</organism>
<feature type="non-terminal residue" evidence="1">
    <location>
        <position position="1"/>
    </location>
</feature>
<keyword evidence="2" id="KW-1185">Reference proteome</keyword>
<name>A0ACB8Q3X5_9AGAM</name>
<accession>A0ACB8Q3X5</accession>
<dbReference type="Proteomes" id="UP000814128">
    <property type="component" value="Unassembled WGS sequence"/>
</dbReference>
<proteinExistence type="predicted"/>
<protein>
    <submittedName>
        <fullName evidence="1">Uncharacterized protein</fullName>
    </submittedName>
</protein>
<evidence type="ECO:0000313" key="2">
    <source>
        <dbReference type="Proteomes" id="UP000814128"/>
    </source>
</evidence>
<reference evidence="1" key="2">
    <citation type="journal article" date="2022" name="New Phytol.">
        <title>Evolutionary transition to the ectomycorrhizal habit in the genomes of a hyperdiverse lineage of mushroom-forming fungi.</title>
        <authorList>
            <person name="Looney B."/>
            <person name="Miyauchi S."/>
            <person name="Morin E."/>
            <person name="Drula E."/>
            <person name="Courty P.E."/>
            <person name="Kohler A."/>
            <person name="Kuo A."/>
            <person name="LaButti K."/>
            <person name="Pangilinan J."/>
            <person name="Lipzen A."/>
            <person name="Riley R."/>
            <person name="Andreopoulos W."/>
            <person name="He G."/>
            <person name="Johnson J."/>
            <person name="Nolan M."/>
            <person name="Tritt A."/>
            <person name="Barry K.W."/>
            <person name="Grigoriev I.V."/>
            <person name="Nagy L.G."/>
            <person name="Hibbett D."/>
            <person name="Henrissat B."/>
            <person name="Matheny P.B."/>
            <person name="Labbe J."/>
            <person name="Martin F.M."/>
        </authorList>
    </citation>
    <scope>NUCLEOTIDE SEQUENCE</scope>
    <source>
        <strain evidence="1">EC-137</strain>
    </source>
</reference>